<reference evidence="1" key="1">
    <citation type="submission" date="2021-01" db="EMBL/GenBank/DDBJ databases">
        <authorList>
            <person name="Kaushik A."/>
        </authorList>
    </citation>
    <scope>NUCLEOTIDE SEQUENCE</scope>
    <source>
        <strain evidence="1">AG5</strain>
    </source>
</reference>
<name>A0A8H3HP27_9AGAM</name>
<sequence>MSLPPNGMNPAEPRWETCHSLQKIYTTLPRTKLSSSWNACNVTTPCPPRISSSWETNTRWTLL</sequence>
<gene>
    <name evidence="1" type="ORF">RDB_LOCUS77046</name>
</gene>
<dbReference type="Proteomes" id="UP000663827">
    <property type="component" value="Unassembled WGS sequence"/>
</dbReference>
<protein>
    <submittedName>
        <fullName evidence="1">Uncharacterized protein</fullName>
    </submittedName>
</protein>
<evidence type="ECO:0000313" key="2">
    <source>
        <dbReference type="Proteomes" id="UP000663827"/>
    </source>
</evidence>
<proteinExistence type="predicted"/>
<dbReference type="EMBL" id="CAJNJQ010001553">
    <property type="protein sequence ID" value="CAE7143163.1"/>
    <property type="molecule type" value="Genomic_DNA"/>
</dbReference>
<evidence type="ECO:0000313" key="1">
    <source>
        <dbReference type="EMBL" id="CAE7143163.1"/>
    </source>
</evidence>
<comment type="caution">
    <text evidence="1">The sequence shown here is derived from an EMBL/GenBank/DDBJ whole genome shotgun (WGS) entry which is preliminary data.</text>
</comment>
<organism evidence="1 2">
    <name type="scientific">Rhizoctonia solani</name>
    <dbReference type="NCBI Taxonomy" id="456999"/>
    <lineage>
        <taxon>Eukaryota</taxon>
        <taxon>Fungi</taxon>
        <taxon>Dikarya</taxon>
        <taxon>Basidiomycota</taxon>
        <taxon>Agaricomycotina</taxon>
        <taxon>Agaricomycetes</taxon>
        <taxon>Cantharellales</taxon>
        <taxon>Ceratobasidiaceae</taxon>
        <taxon>Rhizoctonia</taxon>
    </lineage>
</organism>
<dbReference type="AlphaFoldDB" id="A0A8H3HP27"/>
<accession>A0A8H3HP27</accession>